<feature type="transmembrane region" description="Helical" evidence="1">
    <location>
        <begin position="51"/>
        <end position="72"/>
    </location>
</feature>
<evidence type="ECO:0000313" key="3">
    <source>
        <dbReference type="Proteomes" id="UP001149140"/>
    </source>
</evidence>
<sequence>MPDDAHGFEEPFRPLRPASGPKLIAALVFGPILWVIALIAAAVLLDRTDAIELGLLVTAASFVFAAIVLSLLRVGRRREERRYADRA</sequence>
<keyword evidence="1" id="KW-0472">Membrane</keyword>
<name>A0A9X3MYY5_9ACTN</name>
<accession>A0A9X3MYY5</accession>
<feature type="transmembrane region" description="Helical" evidence="1">
    <location>
        <begin position="23"/>
        <end position="45"/>
    </location>
</feature>
<dbReference type="RefSeq" id="WP_270043452.1">
    <property type="nucleotide sequence ID" value="NZ_JAPDOD010000031.1"/>
</dbReference>
<protein>
    <submittedName>
        <fullName evidence="2">Uncharacterized protein</fullName>
    </submittedName>
</protein>
<keyword evidence="1" id="KW-1133">Transmembrane helix</keyword>
<proteinExistence type="predicted"/>
<dbReference type="Proteomes" id="UP001149140">
    <property type="component" value="Unassembled WGS sequence"/>
</dbReference>
<organism evidence="2 3">
    <name type="scientific">Solirubrobacter ginsenosidimutans</name>
    <dbReference type="NCBI Taxonomy" id="490573"/>
    <lineage>
        <taxon>Bacteria</taxon>
        <taxon>Bacillati</taxon>
        <taxon>Actinomycetota</taxon>
        <taxon>Thermoleophilia</taxon>
        <taxon>Solirubrobacterales</taxon>
        <taxon>Solirubrobacteraceae</taxon>
        <taxon>Solirubrobacter</taxon>
    </lineage>
</organism>
<dbReference type="AlphaFoldDB" id="A0A9X3MYY5"/>
<dbReference type="EMBL" id="JAPDOD010000031">
    <property type="protein sequence ID" value="MDA0164201.1"/>
    <property type="molecule type" value="Genomic_DNA"/>
</dbReference>
<evidence type="ECO:0000313" key="2">
    <source>
        <dbReference type="EMBL" id="MDA0164201.1"/>
    </source>
</evidence>
<keyword evidence="1" id="KW-0812">Transmembrane</keyword>
<comment type="caution">
    <text evidence="2">The sequence shown here is derived from an EMBL/GenBank/DDBJ whole genome shotgun (WGS) entry which is preliminary data.</text>
</comment>
<keyword evidence="3" id="KW-1185">Reference proteome</keyword>
<evidence type="ECO:0000256" key="1">
    <source>
        <dbReference type="SAM" id="Phobius"/>
    </source>
</evidence>
<gene>
    <name evidence="2" type="ORF">OM076_28265</name>
</gene>
<reference evidence="2" key="1">
    <citation type="submission" date="2022-10" db="EMBL/GenBank/DDBJ databases">
        <title>The WGS of Solirubrobacter ginsenosidimutans DSM 21036.</title>
        <authorList>
            <person name="Jiang Z."/>
        </authorList>
    </citation>
    <scope>NUCLEOTIDE SEQUENCE</scope>
    <source>
        <strain evidence="2">DSM 21036</strain>
    </source>
</reference>